<organism evidence="1 2">
    <name type="scientific">Corchorus olitorius</name>
    <dbReference type="NCBI Taxonomy" id="93759"/>
    <lineage>
        <taxon>Eukaryota</taxon>
        <taxon>Viridiplantae</taxon>
        <taxon>Streptophyta</taxon>
        <taxon>Embryophyta</taxon>
        <taxon>Tracheophyta</taxon>
        <taxon>Spermatophyta</taxon>
        <taxon>Magnoliopsida</taxon>
        <taxon>eudicotyledons</taxon>
        <taxon>Gunneridae</taxon>
        <taxon>Pentapetalae</taxon>
        <taxon>rosids</taxon>
        <taxon>malvids</taxon>
        <taxon>Malvales</taxon>
        <taxon>Malvaceae</taxon>
        <taxon>Grewioideae</taxon>
        <taxon>Apeibeae</taxon>
        <taxon>Corchorus</taxon>
    </lineage>
</organism>
<accession>A0A1R3GLY7</accession>
<reference evidence="2" key="1">
    <citation type="submission" date="2013-09" db="EMBL/GenBank/DDBJ databases">
        <title>Corchorus olitorius genome sequencing.</title>
        <authorList>
            <person name="Alam M."/>
            <person name="Haque M.S."/>
            <person name="Islam M.S."/>
            <person name="Emdad E.M."/>
            <person name="Islam M.M."/>
            <person name="Ahmed B."/>
            <person name="Halim A."/>
            <person name="Hossen Q.M.M."/>
            <person name="Hossain M.Z."/>
            <person name="Ahmed R."/>
            <person name="Khan M.M."/>
            <person name="Islam R."/>
            <person name="Rashid M.M."/>
            <person name="Khan S.A."/>
            <person name="Rahman M.S."/>
            <person name="Alam M."/>
            <person name="Yahiya A.S."/>
            <person name="Khan M.S."/>
            <person name="Azam M.S."/>
            <person name="Haque T."/>
            <person name="Lashkar M.Z.H."/>
            <person name="Akhand A.I."/>
            <person name="Morshed G."/>
            <person name="Roy S."/>
            <person name="Uddin K.S."/>
            <person name="Rabeya T."/>
            <person name="Hossain A.S."/>
            <person name="Chowdhury A."/>
            <person name="Snigdha A.R."/>
            <person name="Mortoza M.S."/>
            <person name="Matin S.A."/>
            <person name="Hoque S.M.E."/>
            <person name="Islam M.K."/>
            <person name="Roy D.K."/>
            <person name="Haider R."/>
            <person name="Moosa M.M."/>
            <person name="Elias S.M."/>
            <person name="Hasan A.M."/>
            <person name="Jahan S."/>
            <person name="Shafiuddin M."/>
            <person name="Mahmood N."/>
            <person name="Shommy N.S."/>
        </authorList>
    </citation>
    <scope>NUCLEOTIDE SEQUENCE [LARGE SCALE GENOMIC DNA]</scope>
    <source>
        <strain evidence="2">cv. O-4</strain>
    </source>
</reference>
<dbReference type="OrthoDB" id="60843at2759"/>
<comment type="caution">
    <text evidence="1">The sequence shown here is derived from an EMBL/GenBank/DDBJ whole genome shotgun (WGS) entry which is preliminary data.</text>
</comment>
<sequence>MLYEFNFPIRVGRGDYPSDFLEEIAELLATRAQEVGQSSVRSSFADEA</sequence>
<dbReference type="Proteomes" id="UP000187203">
    <property type="component" value="Unassembled WGS sequence"/>
</dbReference>
<proteinExistence type="predicted"/>
<dbReference type="EMBL" id="AWUE01022242">
    <property type="protein sequence ID" value="OMO59091.1"/>
    <property type="molecule type" value="Genomic_DNA"/>
</dbReference>
<name>A0A1R3GLY7_9ROSI</name>
<keyword evidence="2" id="KW-1185">Reference proteome</keyword>
<evidence type="ECO:0000313" key="2">
    <source>
        <dbReference type="Proteomes" id="UP000187203"/>
    </source>
</evidence>
<gene>
    <name evidence="1" type="ORF">COLO4_34321</name>
</gene>
<protein>
    <submittedName>
        <fullName evidence="1">Uncharacterized protein</fullName>
    </submittedName>
</protein>
<dbReference type="AlphaFoldDB" id="A0A1R3GLY7"/>
<evidence type="ECO:0000313" key="1">
    <source>
        <dbReference type="EMBL" id="OMO59091.1"/>
    </source>
</evidence>